<dbReference type="Proteomes" id="UP000600918">
    <property type="component" value="Unassembled WGS sequence"/>
</dbReference>
<reference evidence="2" key="1">
    <citation type="journal article" date="2020" name="G3 (Bethesda)">
        <title>High-Quality Assemblies for Three Invasive Social Wasps from the &lt;i&gt;Vespula&lt;/i&gt; Genus.</title>
        <authorList>
            <person name="Harrop T.W.R."/>
            <person name="Guhlin J."/>
            <person name="McLaughlin G.M."/>
            <person name="Permina E."/>
            <person name="Stockwell P."/>
            <person name="Gilligan J."/>
            <person name="Le Lec M.F."/>
            <person name="Gruber M.A.M."/>
            <person name="Quinn O."/>
            <person name="Lovegrove M."/>
            <person name="Duncan E.J."/>
            <person name="Remnant E.J."/>
            <person name="Van Eeckhoven J."/>
            <person name="Graham B."/>
            <person name="Knapp R.A."/>
            <person name="Langford K.W."/>
            <person name="Kronenberg Z."/>
            <person name="Press M.O."/>
            <person name="Eacker S.M."/>
            <person name="Wilson-Rankin E.E."/>
            <person name="Purcell J."/>
            <person name="Lester P.J."/>
            <person name="Dearden P.K."/>
        </authorList>
    </citation>
    <scope>NUCLEOTIDE SEQUENCE</scope>
    <source>
        <strain evidence="2">Volc-1</strain>
    </source>
</reference>
<feature type="signal peptide" evidence="1">
    <location>
        <begin position="1"/>
        <end position="17"/>
    </location>
</feature>
<organism evidence="2 3">
    <name type="scientific">Vespula pensylvanica</name>
    <name type="common">Western yellow jacket</name>
    <name type="synonym">Wasp</name>
    <dbReference type="NCBI Taxonomy" id="30213"/>
    <lineage>
        <taxon>Eukaryota</taxon>
        <taxon>Metazoa</taxon>
        <taxon>Ecdysozoa</taxon>
        <taxon>Arthropoda</taxon>
        <taxon>Hexapoda</taxon>
        <taxon>Insecta</taxon>
        <taxon>Pterygota</taxon>
        <taxon>Neoptera</taxon>
        <taxon>Endopterygota</taxon>
        <taxon>Hymenoptera</taxon>
        <taxon>Apocrita</taxon>
        <taxon>Aculeata</taxon>
        <taxon>Vespoidea</taxon>
        <taxon>Vespidae</taxon>
        <taxon>Vespinae</taxon>
        <taxon>Vespula</taxon>
    </lineage>
</organism>
<keyword evidence="1" id="KW-0732">Signal</keyword>
<name>A0A834P1Z3_VESPE</name>
<sequence>MCSVMWLLRLLTTCCLALLSASDLRTAATSYGTITLAAIKDPIDNFCDLSHATVMISSSKFVIKKFNISIIDEVHIDERMLIPNIVEDTKEEIELMKTT</sequence>
<protein>
    <submittedName>
        <fullName evidence="2">Uncharacterized protein</fullName>
    </submittedName>
</protein>
<dbReference type="AlphaFoldDB" id="A0A834P1Z3"/>
<evidence type="ECO:0000313" key="2">
    <source>
        <dbReference type="EMBL" id="KAF7425355.1"/>
    </source>
</evidence>
<feature type="chain" id="PRO_5032895219" evidence="1">
    <location>
        <begin position="18"/>
        <end position="99"/>
    </location>
</feature>
<evidence type="ECO:0000256" key="1">
    <source>
        <dbReference type="SAM" id="SignalP"/>
    </source>
</evidence>
<gene>
    <name evidence="2" type="ORF">H0235_007793</name>
</gene>
<accession>A0A834P1Z3</accession>
<dbReference type="EMBL" id="JACSDY010000006">
    <property type="protein sequence ID" value="KAF7425355.1"/>
    <property type="molecule type" value="Genomic_DNA"/>
</dbReference>
<keyword evidence="3" id="KW-1185">Reference proteome</keyword>
<proteinExistence type="predicted"/>
<comment type="caution">
    <text evidence="2">The sequence shown here is derived from an EMBL/GenBank/DDBJ whole genome shotgun (WGS) entry which is preliminary data.</text>
</comment>
<evidence type="ECO:0000313" key="3">
    <source>
        <dbReference type="Proteomes" id="UP000600918"/>
    </source>
</evidence>